<evidence type="ECO:0000256" key="4">
    <source>
        <dbReference type="ARBA" id="ARBA00023157"/>
    </source>
</evidence>
<comment type="similarity">
    <text evidence="2">Belongs to the thioredoxin family. DsbE subfamily.</text>
</comment>
<dbReference type="SUPFAM" id="SSF52833">
    <property type="entry name" value="Thioredoxin-like"/>
    <property type="match status" value="1"/>
</dbReference>
<dbReference type="Proteomes" id="UP001598130">
    <property type="component" value="Unassembled WGS sequence"/>
</dbReference>
<dbReference type="InterPro" id="IPR013740">
    <property type="entry name" value="Redoxin"/>
</dbReference>
<reference evidence="7 8" key="1">
    <citation type="submission" date="2022-09" db="EMBL/GenBank/DDBJ databases">
        <title>New species of Phenylobacterium.</title>
        <authorList>
            <person name="Mieszkin S."/>
        </authorList>
    </citation>
    <scope>NUCLEOTIDE SEQUENCE [LARGE SCALE GENOMIC DNA]</scope>
    <source>
        <strain evidence="7 8">HK31-G</strain>
    </source>
</reference>
<dbReference type="NCBIfam" id="TIGR00385">
    <property type="entry name" value="dsbE"/>
    <property type="match status" value="1"/>
</dbReference>
<dbReference type="PANTHER" id="PTHR42852:SF6">
    <property type="entry name" value="THIOL:DISULFIDE INTERCHANGE PROTEIN DSBE"/>
    <property type="match status" value="1"/>
</dbReference>
<evidence type="ECO:0000256" key="1">
    <source>
        <dbReference type="ARBA" id="ARBA00004196"/>
    </source>
</evidence>
<accession>A0ABW6CJN0</accession>
<dbReference type="Gene3D" id="3.40.30.10">
    <property type="entry name" value="Glutaredoxin"/>
    <property type="match status" value="1"/>
</dbReference>
<comment type="subcellular location">
    <subcellularLocation>
        <location evidence="1">Cell envelope</location>
    </subcellularLocation>
</comment>
<organism evidence="7 8">
    <name type="scientific">Phenylobacterium ferrooxidans</name>
    <dbReference type="NCBI Taxonomy" id="2982689"/>
    <lineage>
        <taxon>Bacteria</taxon>
        <taxon>Pseudomonadati</taxon>
        <taxon>Pseudomonadota</taxon>
        <taxon>Alphaproteobacteria</taxon>
        <taxon>Caulobacterales</taxon>
        <taxon>Caulobacteraceae</taxon>
        <taxon>Phenylobacterium</taxon>
    </lineage>
</organism>
<keyword evidence="5" id="KW-0676">Redox-active center</keyword>
<dbReference type="CDD" id="cd03010">
    <property type="entry name" value="TlpA_like_DsbE"/>
    <property type="match status" value="1"/>
</dbReference>
<evidence type="ECO:0000313" key="8">
    <source>
        <dbReference type="Proteomes" id="UP001598130"/>
    </source>
</evidence>
<evidence type="ECO:0000256" key="2">
    <source>
        <dbReference type="ARBA" id="ARBA00007758"/>
    </source>
</evidence>
<dbReference type="InterPro" id="IPR017937">
    <property type="entry name" value="Thioredoxin_CS"/>
</dbReference>
<keyword evidence="3" id="KW-0201">Cytochrome c-type biogenesis</keyword>
<dbReference type="Pfam" id="PF08534">
    <property type="entry name" value="Redoxin"/>
    <property type="match status" value="1"/>
</dbReference>
<comment type="caution">
    <text evidence="7">The sequence shown here is derived from an EMBL/GenBank/DDBJ whole genome shotgun (WGS) entry which is preliminary data.</text>
</comment>
<proteinExistence type="inferred from homology"/>
<dbReference type="PROSITE" id="PS51352">
    <property type="entry name" value="THIOREDOXIN_2"/>
    <property type="match status" value="1"/>
</dbReference>
<dbReference type="PANTHER" id="PTHR42852">
    <property type="entry name" value="THIOL:DISULFIDE INTERCHANGE PROTEIN DSBE"/>
    <property type="match status" value="1"/>
</dbReference>
<protein>
    <submittedName>
        <fullName evidence="7">DsbE family thiol:disulfide interchange protein</fullName>
    </submittedName>
</protein>
<dbReference type="EMBL" id="JAOTJD010000006">
    <property type="protein sequence ID" value="MFD3263273.1"/>
    <property type="molecule type" value="Genomic_DNA"/>
</dbReference>
<dbReference type="InterPro" id="IPR013766">
    <property type="entry name" value="Thioredoxin_domain"/>
</dbReference>
<dbReference type="PROSITE" id="PS00194">
    <property type="entry name" value="THIOREDOXIN_1"/>
    <property type="match status" value="1"/>
</dbReference>
<keyword evidence="4" id="KW-1015">Disulfide bond</keyword>
<evidence type="ECO:0000259" key="6">
    <source>
        <dbReference type="PROSITE" id="PS51352"/>
    </source>
</evidence>
<evidence type="ECO:0000256" key="5">
    <source>
        <dbReference type="ARBA" id="ARBA00023284"/>
    </source>
</evidence>
<keyword evidence="8" id="KW-1185">Reference proteome</keyword>
<evidence type="ECO:0000256" key="3">
    <source>
        <dbReference type="ARBA" id="ARBA00022748"/>
    </source>
</evidence>
<dbReference type="InterPro" id="IPR036249">
    <property type="entry name" value="Thioredoxin-like_sf"/>
</dbReference>
<name>A0ABW6CJN0_9CAUL</name>
<dbReference type="InterPro" id="IPR050553">
    <property type="entry name" value="Thioredoxin_ResA/DsbE_sf"/>
</dbReference>
<dbReference type="InterPro" id="IPR004799">
    <property type="entry name" value="Periplasmic_diS_OxRdtase_DsbE"/>
</dbReference>
<sequence length="171" mass="18347">MSRWLAAMPLIALVALALLFGLFALKHDPRVEPQALVGKPIPDLVLPTLDDGRPVRLRETAKGPLLVNIFASWCAPCEIEHPVLVEMKAQGVPVVGIAYKDAPDNTKAFLNRLGDPYVARLVDRDGRGGIELGVTGVPETYLVGADGMILAKHTGPLTAQVAKDLWAKGAR</sequence>
<feature type="domain" description="Thioredoxin" evidence="6">
    <location>
        <begin position="35"/>
        <end position="171"/>
    </location>
</feature>
<gene>
    <name evidence="7" type="ORF">OCL97_04740</name>
</gene>
<evidence type="ECO:0000313" key="7">
    <source>
        <dbReference type="EMBL" id="MFD3263273.1"/>
    </source>
</evidence>
<dbReference type="RefSeq" id="WP_377368063.1">
    <property type="nucleotide sequence ID" value="NZ_JAOTJD010000006.1"/>
</dbReference>